<comment type="subcellular location">
    <subcellularLocation>
        <location evidence="1">Endomembrane system</location>
    </subcellularLocation>
</comment>
<evidence type="ECO:0000256" key="2">
    <source>
        <dbReference type="ARBA" id="ARBA00022448"/>
    </source>
</evidence>
<dbReference type="AlphaFoldDB" id="A0ABD3FY37"/>
<evidence type="ECO:0000256" key="3">
    <source>
        <dbReference type="ARBA" id="ARBA00022927"/>
    </source>
</evidence>
<organism evidence="5 6">
    <name type="scientific">Phytophthora oleae</name>
    <dbReference type="NCBI Taxonomy" id="2107226"/>
    <lineage>
        <taxon>Eukaryota</taxon>
        <taxon>Sar</taxon>
        <taxon>Stramenopiles</taxon>
        <taxon>Oomycota</taxon>
        <taxon>Peronosporomycetes</taxon>
        <taxon>Peronosporales</taxon>
        <taxon>Peronosporaceae</taxon>
        <taxon>Phytophthora</taxon>
    </lineage>
</organism>
<dbReference type="GO" id="GO:0012505">
    <property type="term" value="C:endomembrane system"/>
    <property type="evidence" value="ECO:0007669"/>
    <property type="project" value="UniProtKB-SubCell"/>
</dbReference>
<dbReference type="Proteomes" id="UP001632037">
    <property type="component" value="Unassembled WGS sequence"/>
</dbReference>
<keyword evidence="4" id="KW-0472">Membrane</keyword>
<evidence type="ECO:0000313" key="5">
    <source>
        <dbReference type="EMBL" id="KAL3670882.1"/>
    </source>
</evidence>
<dbReference type="EMBL" id="JBIMZQ010000006">
    <property type="protein sequence ID" value="KAL3670882.1"/>
    <property type="molecule type" value="Genomic_DNA"/>
</dbReference>
<protein>
    <submittedName>
        <fullName evidence="5">Uncharacterized protein</fullName>
    </submittedName>
</protein>
<name>A0ABD3FY37_9STRA</name>
<proteinExistence type="predicted"/>
<dbReference type="InterPro" id="IPR026739">
    <property type="entry name" value="AP_beta"/>
</dbReference>
<accession>A0ABD3FY37</accession>
<dbReference type="GO" id="GO:0015031">
    <property type="term" value="P:protein transport"/>
    <property type="evidence" value="ECO:0007669"/>
    <property type="project" value="UniProtKB-KW"/>
</dbReference>
<keyword evidence="3" id="KW-0653">Protein transport</keyword>
<comment type="caution">
    <text evidence="5">The sequence shown here is derived from an EMBL/GenBank/DDBJ whole genome shotgun (WGS) entry which is preliminary data.</text>
</comment>
<sequence>MAPPLVTLLSAESEIQYVAVRNINLVVQKCPAILTNEIKVFFCGSSISLSGSSRSATLSRFYWSSSSLDVGFVRAIDRCAVKLERAEEKCISIFAGAHPDYIVQEAIIAIKDTFQKNLNQYESIIATLCENLDMLEDKASMISSATSPIL</sequence>
<evidence type="ECO:0000256" key="4">
    <source>
        <dbReference type="ARBA" id="ARBA00023136"/>
    </source>
</evidence>
<keyword evidence="2" id="KW-0813">Transport</keyword>
<evidence type="ECO:0000313" key="6">
    <source>
        <dbReference type="Proteomes" id="UP001632037"/>
    </source>
</evidence>
<dbReference type="InterPro" id="IPR011989">
    <property type="entry name" value="ARM-like"/>
</dbReference>
<dbReference type="Gene3D" id="1.25.10.10">
    <property type="entry name" value="Leucine-rich Repeat Variant"/>
    <property type="match status" value="2"/>
</dbReference>
<gene>
    <name evidence="5" type="ORF">V7S43_004067</name>
</gene>
<evidence type="ECO:0000256" key="1">
    <source>
        <dbReference type="ARBA" id="ARBA00004308"/>
    </source>
</evidence>
<reference evidence="5 6" key="1">
    <citation type="submission" date="2024-09" db="EMBL/GenBank/DDBJ databases">
        <title>Genome sequencing and assembly of Phytophthora oleae, isolate VK10A, causative agent of rot of olive drupes.</title>
        <authorList>
            <person name="Conti Taguali S."/>
            <person name="Riolo M."/>
            <person name="La Spada F."/>
            <person name="Cacciola S.O."/>
            <person name="Dionisio G."/>
        </authorList>
    </citation>
    <scope>NUCLEOTIDE SEQUENCE [LARGE SCALE GENOMIC DNA]</scope>
    <source>
        <strain evidence="5 6">VK10A</strain>
    </source>
</reference>
<dbReference type="PANTHER" id="PTHR11134">
    <property type="entry name" value="ADAPTOR COMPLEX SUBUNIT BETA FAMILY MEMBER"/>
    <property type="match status" value="1"/>
</dbReference>
<keyword evidence="6" id="KW-1185">Reference proteome</keyword>